<evidence type="ECO:0000256" key="1">
    <source>
        <dbReference type="PROSITE-ProRule" id="PRU01211"/>
    </source>
</evidence>
<keyword evidence="1 2" id="KW-0482">Metalloprotease</keyword>
<name>A0AAW1F9E3_ZOAVI</name>
<dbReference type="PROSITE" id="PS51864">
    <property type="entry name" value="ASTACIN"/>
    <property type="match status" value="1"/>
</dbReference>
<keyword evidence="1 2" id="KW-0862">Zinc</keyword>
<dbReference type="CDD" id="cd04280">
    <property type="entry name" value="ZnMc_astacin_like"/>
    <property type="match status" value="1"/>
</dbReference>
<dbReference type="GO" id="GO:0006508">
    <property type="term" value="P:proteolysis"/>
    <property type="evidence" value="ECO:0007669"/>
    <property type="project" value="UniProtKB-KW"/>
</dbReference>
<feature type="active site" evidence="1">
    <location>
        <position position="191"/>
    </location>
</feature>
<comment type="cofactor">
    <cofactor evidence="1 2">
        <name>Zn(2+)</name>
        <dbReference type="ChEBI" id="CHEBI:29105"/>
    </cofactor>
    <text evidence="1 2">Binds 1 zinc ion per subunit.</text>
</comment>
<organism evidence="5 6">
    <name type="scientific">Zoarces viviparus</name>
    <name type="common">Viviparous eelpout</name>
    <name type="synonym">Blennius viviparus</name>
    <dbReference type="NCBI Taxonomy" id="48416"/>
    <lineage>
        <taxon>Eukaryota</taxon>
        <taxon>Metazoa</taxon>
        <taxon>Chordata</taxon>
        <taxon>Craniata</taxon>
        <taxon>Vertebrata</taxon>
        <taxon>Euteleostomi</taxon>
        <taxon>Actinopterygii</taxon>
        <taxon>Neopterygii</taxon>
        <taxon>Teleostei</taxon>
        <taxon>Neoteleostei</taxon>
        <taxon>Acanthomorphata</taxon>
        <taxon>Eupercaria</taxon>
        <taxon>Perciformes</taxon>
        <taxon>Cottioidei</taxon>
        <taxon>Zoarcales</taxon>
        <taxon>Zoarcidae</taxon>
        <taxon>Zoarcinae</taxon>
        <taxon>Zoarces</taxon>
    </lineage>
</organism>
<feature type="domain" description="Peptidase M12A" evidence="4">
    <location>
        <begin position="105"/>
        <end position="289"/>
    </location>
</feature>
<feature type="binding site" evidence="1">
    <location>
        <position position="200"/>
    </location>
    <ligand>
        <name>Zn(2+)</name>
        <dbReference type="ChEBI" id="CHEBI:29105"/>
        <note>catalytic</note>
    </ligand>
</feature>
<dbReference type="InterPro" id="IPR006026">
    <property type="entry name" value="Peptidase_Metallo"/>
</dbReference>
<dbReference type="PANTHER" id="PTHR10127">
    <property type="entry name" value="DISCOIDIN, CUB, EGF, LAMININ , AND ZINC METALLOPROTEASE DOMAIN CONTAINING"/>
    <property type="match status" value="1"/>
</dbReference>
<feature type="binding site" evidence="1">
    <location>
        <position position="194"/>
    </location>
    <ligand>
        <name>Zn(2+)</name>
        <dbReference type="ChEBI" id="CHEBI:29105"/>
        <note>catalytic</note>
    </ligand>
</feature>
<dbReference type="SMART" id="SM00235">
    <property type="entry name" value="ZnMc"/>
    <property type="match status" value="1"/>
</dbReference>
<dbReference type="GO" id="GO:0008270">
    <property type="term" value="F:zinc ion binding"/>
    <property type="evidence" value="ECO:0007669"/>
    <property type="project" value="UniProtKB-UniRule"/>
</dbReference>
<accession>A0AAW1F9E3</accession>
<dbReference type="Proteomes" id="UP001488805">
    <property type="component" value="Unassembled WGS sequence"/>
</dbReference>
<evidence type="ECO:0000313" key="6">
    <source>
        <dbReference type="Proteomes" id="UP001488805"/>
    </source>
</evidence>
<feature type="chain" id="PRO_5043631935" description="Metalloendopeptidase" evidence="3">
    <location>
        <begin position="16"/>
        <end position="334"/>
    </location>
</feature>
<keyword evidence="3" id="KW-0732">Signal</keyword>
<evidence type="ECO:0000256" key="3">
    <source>
        <dbReference type="SAM" id="SignalP"/>
    </source>
</evidence>
<reference evidence="5 6" key="1">
    <citation type="journal article" date="2024" name="Genome Biol. Evol.">
        <title>Chromosome-level genome assembly of the viviparous eelpout Zoarces viviparus.</title>
        <authorList>
            <person name="Fuhrmann N."/>
            <person name="Brasseur M.V."/>
            <person name="Bakowski C.E."/>
            <person name="Podsiadlowski L."/>
            <person name="Prost S."/>
            <person name="Krehenwinkel H."/>
            <person name="Mayer C."/>
        </authorList>
    </citation>
    <scope>NUCLEOTIDE SEQUENCE [LARGE SCALE GENOMIC DNA]</scope>
    <source>
        <strain evidence="5">NO-MEL_2022_Ind0_liver</strain>
    </source>
</reference>
<gene>
    <name evidence="5" type="ORF">VZT92_010684</name>
</gene>
<dbReference type="EC" id="3.4.24.-" evidence="2"/>
<evidence type="ECO:0000313" key="5">
    <source>
        <dbReference type="EMBL" id="KAK9531248.1"/>
    </source>
</evidence>
<dbReference type="PRINTS" id="PR00480">
    <property type="entry name" value="ASTACIN"/>
</dbReference>
<keyword evidence="6" id="KW-1185">Reference proteome</keyword>
<dbReference type="Pfam" id="PF01400">
    <property type="entry name" value="Astacin"/>
    <property type="match status" value="1"/>
</dbReference>
<dbReference type="InterPro" id="IPR001506">
    <property type="entry name" value="Peptidase_M12A"/>
</dbReference>
<comment type="caution">
    <text evidence="5">The sequence shown here is derived from an EMBL/GenBank/DDBJ whole genome shotgun (WGS) entry which is preliminary data.</text>
</comment>
<feature type="signal peptide" evidence="3">
    <location>
        <begin position="1"/>
        <end position="15"/>
    </location>
</feature>
<comment type="caution">
    <text evidence="1">Lacks conserved residue(s) required for the propagation of feature annotation.</text>
</comment>
<dbReference type="AlphaFoldDB" id="A0AAW1F9E3"/>
<dbReference type="EMBL" id="JBCEZU010000089">
    <property type="protein sequence ID" value="KAK9531248.1"/>
    <property type="molecule type" value="Genomic_DNA"/>
</dbReference>
<dbReference type="PANTHER" id="PTHR10127:SF870">
    <property type="entry name" value="METALLOENDOPEPTIDASE"/>
    <property type="match status" value="1"/>
</dbReference>
<dbReference type="SUPFAM" id="SSF55486">
    <property type="entry name" value="Metalloproteases ('zincins'), catalytic domain"/>
    <property type="match status" value="1"/>
</dbReference>
<dbReference type="InterPro" id="IPR024079">
    <property type="entry name" value="MetalloPept_cat_dom_sf"/>
</dbReference>
<evidence type="ECO:0000256" key="2">
    <source>
        <dbReference type="RuleBase" id="RU361183"/>
    </source>
</evidence>
<dbReference type="InterPro" id="IPR034035">
    <property type="entry name" value="Astacin-like_dom"/>
</dbReference>
<keyword evidence="1 2" id="KW-0378">Hydrolase</keyword>
<keyword evidence="1 2" id="KW-0479">Metal-binding</keyword>
<keyword evidence="1 2" id="KW-0645">Protease</keyword>
<feature type="binding site" evidence="1">
    <location>
        <position position="190"/>
    </location>
    <ligand>
        <name>Zn(2+)</name>
        <dbReference type="ChEBI" id="CHEBI:29105"/>
        <note>catalytic</note>
    </ligand>
</feature>
<sequence length="334" mass="36755">MWFLVFICVATAVGGVPVHPTQEASSHCTDNMTVTSTLDVFKPAPTAALQVAVIPLNHTQNGTSPAAGNVTSMLEPQWDSAEILEDFQGNKIVDEGDILIPEDRNAVKSLWVDAVVPYTISSELAHRKVDVLSACKMISDVSCIRFRQHTTEYNYLNIQDGKGCASFVGCLGGVQPLYFGPTCGVGNLCHELIHALGLHHEHSRMDRDRHITVQWQNIKAGKERSFKVKRGNTLNLPYDHNSIMHYGPYFFSQGGGPTVLSKQSGVHMGQRTHLSDLDIQKLNKLYHCGNYVITTRLITLFSVSVQAGDKHSNNTETLLLGSTLNSYSCFAARL</sequence>
<evidence type="ECO:0000259" key="4">
    <source>
        <dbReference type="PROSITE" id="PS51864"/>
    </source>
</evidence>
<proteinExistence type="predicted"/>
<dbReference type="GO" id="GO:0004222">
    <property type="term" value="F:metalloendopeptidase activity"/>
    <property type="evidence" value="ECO:0007669"/>
    <property type="project" value="UniProtKB-UniRule"/>
</dbReference>
<dbReference type="Gene3D" id="3.40.390.10">
    <property type="entry name" value="Collagenase (Catalytic Domain)"/>
    <property type="match status" value="1"/>
</dbReference>
<protein>
    <recommendedName>
        <fullName evidence="2">Metalloendopeptidase</fullName>
        <ecNumber evidence="2">3.4.24.-</ecNumber>
    </recommendedName>
</protein>